<feature type="region of interest" description="Disordered" evidence="1">
    <location>
        <begin position="61"/>
        <end position="100"/>
    </location>
</feature>
<comment type="caution">
    <text evidence="2">The sequence shown here is derived from an EMBL/GenBank/DDBJ whole genome shotgun (WGS) entry which is preliminary data.</text>
</comment>
<evidence type="ECO:0000256" key="1">
    <source>
        <dbReference type="SAM" id="MobiDB-lite"/>
    </source>
</evidence>
<sequence length="100" mass="10913">MDIGAGSVRASLLSNTAQAAAQLVLSTYMFGARRGAPRKSRRPQRVSQDFRVWVLLSQCRREGGKGKEEPNLRPGEDKTLPGANKTPPEGVEQPPDLSLR</sequence>
<dbReference type="EMBL" id="VDEP01000337">
    <property type="protein sequence ID" value="KAA1102530.1"/>
    <property type="molecule type" value="Genomic_DNA"/>
</dbReference>
<evidence type="ECO:0000313" key="2">
    <source>
        <dbReference type="EMBL" id="KAA1102530.1"/>
    </source>
</evidence>
<gene>
    <name evidence="2" type="ORF">PGTUg99_009112</name>
</gene>
<accession>A0A5B0PPF9</accession>
<evidence type="ECO:0000313" key="3">
    <source>
        <dbReference type="Proteomes" id="UP000325313"/>
    </source>
</evidence>
<dbReference type="Proteomes" id="UP000325313">
    <property type="component" value="Unassembled WGS sequence"/>
</dbReference>
<proteinExistence type="predicted"/>
<name>A0A5B0PPF9_PUCGR</name>
<feature type="compositionally biased region" description="Basic and acidic residues" evidence="1">
    <location>
        <begin position="61"/>
        <end position="79"/>
    </location>
</feature>
<reference evidence="2 3" key="1">
    <citation type="submission" date="2019-05" db="EMBL/GenBank/DDBJ databases">
        <title>Emergence of the Ug99 lineage of the wheat stem rust pathogen through somatic hybridization.</title>
        <authorList>
            <person name="Li F."/>
            <person name="Upadhyaya N.M."/>
            <person name="Sperschneider J."/>
            <person name="Matny O."/>
            <person name="Nguyen-Phuc H."/>
            <person name="Mago R."/>
            <person name="Raley C."/>
            <person name="Miller M.E."/>
            <person name="Silverstein K.A.T."/>
            <person name="Henningsen E."/>
            <person name="Hirsch C.D."/>
            <person name="Visser B."/>
            <person name="Pretorius Z.A."/>
            <person name="Steffenson B.J."/>
            <person name="Schwessinger B."/>
            <person name="Dodds P.N."/>
            <person name="Figueroa M."/>
        </authorList>
    </citation>
    <scope>NUCLEOTIDE SEQUENCE [LARGE SCALE GENOMIC DNA]</scope>
    <source>
        <strain evidence="2 3">Ug99</strain>
    </source>
</reference>
<organism evidence="2 3">
    <name type="scientific">Puccinia graminis f. sp. tritici</name>
    <dbReference type="NCBI Taxonomy" id="56615"/>
    <lineage>
        <taxon>Eukaryota</taxon>
        <taxon>Fungi</taxon>
        <taxon>Dikarya</taxon>
        <taxon>Basidiomycota</taxon>
        <taxon>Pucciniomycotina</taxon>
        <taxon>Pucciniomycetes</taxon>
        <taxon>Pucciniales</taxon>
        <taxon>Pucciniaceae</taxon>
        <taxon>Puccinia</taxon>
    </lineage>
</organism>
<dbReference type="AlphaFoldDB" id="A0A5B0PPF9"/>
<protein>
    <submittedName>
        <fullName evidence="2">Uncharacterized protein</fullName>
    </submittedName>
</protein>